<protein>
    <recommendedName>
        <fullName evidence="10">Type II secretion system protein L</fullName>
        <shortName evidence="10">T2SS protein L</shortName>
    </recommendedName>
</protein>
<evidence type="ECO:0000256" key="5">
    <source>
        <dbReference type="ARBA" id="ARBA00022519"/>
    </source>
</evidence>
<comment type="function">
    <text evidence="10">Inner membrane component of the type II secretion system required for the energy-dependent secretion of extracellular factors such as proteases and toxins from the periplasm.</text>
</comment>
<dbReference type="CDD" id="cd24017">
    <property type="entry name" value="ASKHA_T2SSL_N"/>
    <property type="match status" value="1"/>
</dbReference>
<evidence type="ECO:0000256" key="4">
    <source>
        <dbReference type="ARBA" id="ARBA00022475"/>
    </source>
</evidence>
<comment type="similarity">
    <text evidence="2 10">Belongs to the GSP L family.</text>
</comment>
<proteinExistence type="inferred from homology"/>
<dbReference type="Gene3D" id="3.30.420.380">
    <property type="match status" value="1"/>
</dbReference>
<dbReference type="EMBL" id="CP119078">
    <property type="protein sequence ID" value="WED42092.1"/>
    <property type="molecule type" value="Genomic_DNA"/>
</dbReference>
<dbReference type="NCBIfam" id="TIGR01709">
    <property type="entry name" value="typeII_sec_gspL"/>
    <property type="match status" value="1"/>
</dbReference>
<keyword evidence="8 11" id="KW-1133">Transmembrane helix</keyword>
<dbReference type="Pfam" id="PF05134">
    <property type="entry name" value="T2SSL"/>
    <property type="match status" value="1"/>
</dbReference>
<dbReference type="Proteomes" id="UP001222087">
    <property type="component" value="Chromosome"/>
</dbReference>
<evidence type="ECO:0000256" key="7">
    <source>
        <dbReference type="ARBA" id="ARBA00022927"/>
    </source>
</evidence>
<sequence>MATCFLYVQHLTETSCLSLSLDQQGKVAAPLLERDFNEIKTLQKNCQTILVLPTQRFSLHRITLPWLAEKKARAALPFALEDKLAQNVNSLHFAFDRNHYQDGQYLVVVGDKTYLEELIARFDALEINFDSITLDWFALNQQEIAVLNSCLLVNKSDFQGAVSSDLADFFLNQPGTTSEEYSFYVFPDSNQTFLPPQQGLIKEISDDSHVWLAQRLKATKLINLCQGELEHGGSQSSTKRWYQAAILMSLLWVIALLGTNAIRLYYLNKEAATVETQIAAIYHEFFPQAQQVISPKFRITQLLKANQNNSDMSFWTLLNILAKASKNSPMNVEQVRFQNQTLLVTLTTKNFEELESLQTHLQKMNIKVRQTQASTENKKVLGTLELSL</sequence>
<evidence type="ECO:0000313" key="14">
    <source>
        <dbReference type="EMBL" id="WED42092.1"/>
    </source>
</evidence>
<keyword evidence="15" id="KW-1185">Reference proteome</keyword>
<evidence type="ECO:0000256" key="11">
    <source>
        <dbReference type="SAM" id="Phobius"/>
    </source>
</evidence>
<evidence type="ECO:0000256" key="6">
    <source>
        <dbReference type="ARBA" id="ARBA00022692"/>
    </source>
</evidence>
<dbReference type="RefSeq" id="WP_275087917.1">
    <property type="nucleotide sequence ID" value="NZ_CP119078.1"/>
</dbReference>
<dbReference type="InterPro" id="IPR025691">
    <property type="entry name" value="GspL_pp_dom"/>
</dbReference>
<keyword evidence="4" id="KW-1003">Cell membrane</keyword>
<accession>A0ABY8AN67</accession>
<dbReference type="SUPFAM" id="SSF53067">
    <property type="entry name" value="Actin-like ATPase domain"/>
    <property type="match status" value="1"/>
</dbReference>
<comment type="subcellular location">
    <subcellularLocation>
        <location evidence="1">Cell inner membrane</location>
        <topology evidence="1">Single-pass membrane protein</topology>
    </subcellularLocation>
</comment>
<evidence type="ECO:0000256" key="1">
    <source>
        <dbReference type="ARBA" id="ARBA00004377"/>
    </source>
</evidence>
<keyword evidence="5" id="KW-0997">Cell inner membrane</keyword>
<feature type="transmembrane region" description="Helical" evidence="11">
    <location>
        <begin position="241"/>
        <end position="262"/>
    </location>
</feature>
<dbReference type="InterPro" id="IPR007812">
    <property type="entry name" value="T2SS_protein-GspL"/>
</dbReference>
<organism evidence="14 15">
    <name type="scientific">Legionella cardiaca</name>
    <dbReference type="NCBI Taxonomy" id="1071983"/>
    <lineage>
        <taxon>Bacteria</taxon>
        <taxon>Pseudomonadati</taxon>
        <taxon>Pseudomonadota</taxon>
        <taxon>Gammaproteobacteria</taxon>
        <taxon>Legionellales</taxon>
        <taxon>Legionellaceae</taxon>
        <taxon>Legionella</taxon>
    </lineage>
</organism>
<keyword evidence="6 11" id="KW-0812">Transmembrane</keyword>
<reference evidence="14 15" key="1">
    <citation type="submission" date="2023-02" db="EMBL/GenBank/DDBJ databases">
        <title>Genome Sequence of L. cardiaca H63T.</title>
        <authorList>
            <person name="Lopez A.E."/>
            <person name="Cianciotto N.P."/>
        </authorList>
    </citation>
    <scope>NUCLEOTIDE SEQUENCE [LARGE SCALE GENOMIC DNA]</scope>
    <source>
        <strain evidence="14 15">H63</strain>
    </source>
</reference>
<evidence type="ECO:0000259" key="13">
    <source>
        <dbReference type="Pfam" id="PF12693"/>
    </source>
</evidence>
<feature type="domain" description="GspL cytoplasmic actin-ATPase-like" evidence="12">
    <location>
        <begin position="36"/>
        <end position="228"/>
    </location>
</feature>
<evidence type="ECO:0000256" key="2">
    <source>
        <dbReference type="ARBA" id="ARBA00005318"/>
    </source>
</evidence>
<dbReference type="InterPro" id="IPR024230">
    <property type="entry name" value="GspL_cyto_dom"/>
</dbReference>
<evidence type="ECO:0000259" key="12">
    <source>
        <dbReference type="Pfam" id="PF05134"/>
    </source>
</evidence>
<evidence type="ECO:0000256" key="3">
    <source>
        <dbReference type="ARBA" id="ARBA00022448"/>
    </source>
</evidence>
<evidence type="ECO:0000256" key="9">
    <source>
        <dbReference type="ARBA" id="ARBA00023136"/>
    </source>
</evidence>
<evidence type="ECO:0000256" key="8">
    <source>
        <dbReference type="ARBA" id="ARBA00022989"/>
    </source>
</evidence>
<keyword evidence="3 10" id="KW-0813">Transport</keyword>
<dbReference type="Pfam" id="PF12693">
    <property type="entry name" value="GspL_C"/>
    <property type="match status" value="1"/>
</dbReference>
<evidence type="ECO:0000313" key="15">
    <source>
        <dbReference type="Proteomes" id="UP001222087"/>
    </source>
</evidence>
<feature type="domain" description="GspL periplasmic" evidence="13">
    <location>
        <begin position="238"/>
        <end position="386"/>
    </location>
</feature>
<evidence type="ECO:0000256" key="10">
    <source>
        <dbReference type="PIRNR" id="PIRNR015761"/>
    </source>
</evidence>
<dbReference type="PIRSF" id="PIRSF015761">
    <property type="entry name" value="Protein_L"/>
    <property type="match status" value="1"/>
</dbReference>
<dbReference type="InterPro" id="IPR043129">
    <property type="entry name" value="ATPase_NBD"/>
</dbReference>
<gene>
    <name evidence="14" type="primary">gspL</name>
    <name evidence="14" type="ORF">PXX05_09110</name>
</gene>
<keyword evidence="7 10" id="KW-0653">Protein transport</keyword>
<dbReference type="Gene3D" id="3.30.1360.100">
    <property type="entry name" value="General secretion pathway protein M, EpsM"/>
    <property type="match status" value="1"/>
</dbReference>
<keyword evidence="9 11" id="KW-0472">Membrane</keyword>
<name>A0ABY8AN67_9GAMM</name>